<keyword evidence="7 11" id="KW-0067">ATP-binding</keyword>
<feature type="binding site" evidence="11">
    <location>
        <position position="264"/>
    </location>
    <ligand>
        <name>ATP</name>
        <dbReference type="ChEBI" id="CHEBI:30616"/>
    </ligand>
</feature>
<evidence type="ECO:0000256" key="5">
    <source>
        <dbReference type="ARBA" id="ARBA00022777"/>
    </source>
</evidence>
<feature type="binding site" evidence="11">
    <location>
        <position position="12"/>
    </location>
    <ligand>
        <name>ATP</name>
        <dbReference type="ChEBI" id="CHEBI:30616"/>
    </ligand>
</feature>
<protein>
    <recommendedName>
        <fullName evidence="11">Glycerol kinase</fullName>
        <ecNumber evidence="11">2.7.1.30</ecNumber>
    </recommendedName>
    <alternativeName>
        <fullName evidence="11">ATP:glycerol 3-phosphotransferase</fullName>
    </alternativeName>
    <alternativeName>
        <fullName evidence="11">Glycerokinase</fullName>
        <shortName evidence="11">GK</shortName>
    </alternativeName>
</protein>
<feature type="binding site" evidence="11">
    <location>
        <position position="264"/>
    </location>
    <ligand>
        <name>ADP</name>
        <dbReference type="ChEBI" id="CHEBI:456216"/>
    </ligand>
</feature>
<dbReference type="GO" id="GO:0006072">
    <property type="term" value="P:glycerol-3-phosphate metabolic process"/>
    <property type="evidence" value="ECO:0007669"/>
    <property type="project" value="InterPro"/>
</dbReference>
<dbReference type="Pfam" id="PF00370">
    <property type="entry name" value="FGGY_N"/>
    <property type="match status" value="1"/>
</dbReference>
<dbReference type="EMBL" id="DVOT01000038">
    <property type="protein sequence ID" value="HIV26720.1"/>
    <property type="molecule type" value="Genomic_DNA"/>
</dbReference>
<comment type="function">
    <text evidence="9 11">Key enzyme in the regulation of glycerol uptake and metabolism. Catalyzes the phosphorylation of glycerol to yield sn-glycerol 3-phosphate.</text>
</comment>
<keyword evidence="5 11" id="KW-0418">Kinase</keyword>
<dbReference type="Proteomes" id="UP000886884">
    <property type="component" value="Unassembled WGS sequence"/>
</dbReference>
<dbReference type="InterPro" id="IPR000577">
    <property type="entry name" value="Carb_kinase_FGGY"/>
</dbReference>
<dbReference type="FunFam" id="3.30.420.40:FF:000007">
    <property type="entry name" value="Glycerol kinase"/>
    <property type="match status" value="1"/>
</dbReference>
<dbReference type="InterPro" id="IPR018484">
    <property type="entry name" value="FGGY_N"/>
</dbReference>
<dbReference type="InterPro" id="IPR018485">
    <property type="entry name" value="FGGY_C"/>
</dbReference>
<reference evidence="15" key="2">
    <citation type="journal article" date="2021" name="PeerJ">
        <title>Extensive microbial diversity within the chicken gut microbiome revealed by metagenomics and culture.</title>
        <authorList>
            <person name="Gilroy R."/>
            <person name="Ravi A."/>
            <person name="Getino M."/>
            <person name="Pursley I."/>
            <person name="Horton D.L."/>
            <person name="Alikhan N.F."/>
            <person name="Baker D."/>
            <person name="Gharbi K."/>
            <person name="Hall N."/>
            <person name="Watson M."/>
            <person name="Adriaenssens E.M."/>
            <person name="Foster-Nyarko E."/>
            <person name="Jarju S."/>
            <person name="Secka A."/>
            <person name="Antonio M."/>
            <person name="Oren A."/>
            <person name="Chaudhuri R.R."/>
            <person name="La Ragione R."/>
            <person name="Hildebrand F."/>
            <person name="Pallen M.J."/>
        </authorList>
    </citation>
    <scope>NUCLEOTIDE SEQUENCE</scope>
    <source>
        <strain evidence="15">CHK183-6373</strain>
    </source>
</reference>
<dbReference type="Gene3D" id="3.30.420.40">
    <property type="match status" value="2"/>
</dbReference>
<feature type="binding site" evidence="11">
    <location>
        <position position="81"/>
    </location>
    <ligand>
        <name>glycerol</name>
        <dbReference type="ChEBI" id="CHEBI:17754"/>
    </ligand>
</feature>
<dbReference type="NCBIfam" id="TIGR01311">
    <property type="entry name" value="glycerol_kin"/>
    <property type="match status" value="1"/>
</dbReference>
<name>A0A9D1P6A9_9FIRM</name>
<evidence type="ECO:0000259" key="14">
    <source>
        <dbReference type="Pfam" id="PF02782"/>
    </source>
</evidence>
<dbReference type="PROSITE" id="PS00445">
    <property type="entry name" value="FGGY_KINASES_2"/>
    <property type="match status" value="1"/>
</dbReference>
<evidence type="ECO:0000313" key="15">
    <source>
        <dbReference type="EMBL" id="HIV26720.1"/>
    </source>
</evidence>
<feature type="binding site" evidence="11">
    <location>
        <position position="243"/>
    </location>
    <ligand>
        <name>glycerol</name>
        <dbReference type="ChEBI" id="CHEBI:17754"/>
    </ligand>
</feature>
<feature type="binding site" evidence="11">
    <location>
        <position position="15"/>
    </location>
    <ligand>
        <name>ADP</name>
        <dbReference type="ChEBI" id="CHEBI:456216"/>
    </ligand>
</feature>
<dbReference type="InterPro" id="IPR018483">
    <property type="entry name" value="Carb_kinase_FGGY_CS"/>
</dbReference>
<dbReference type="CDD" id="cd07786">
    <property type="entry name" value="FGGY_EcGK_like"/>
    <property type="match status" value="1"/>
</dbReference>
<feature type="domain" description="Carbohydrate kinase FGGY N-terminal" evidence="13">
    <location>
        <begin position="3"/>
        <end position="249"/>
    </location>
</feature>
<dbReference type="GO" id="GO:0004370">
    <property type="term" value="F:glycerol kinase activity"/>
    <property type="evidence" value="ECO:0007669"/>
    <property type="project" value="UniProtKB-UniRule"/>
</dbReference>
<organism evidence="15 16">
    <name type="scientific">Candidatus Ornithocaccomicrobium faecavium</name>
    <dbReference type="NCBI Taxonomy" id="2840890"/>
    <lineage>
        <taxon>Bacteria</taxon>
        <taxon>Bacillati</taxon>
        <taxon>Bacillota</taxon>
        <taxon>Clostridia</taxon>
        <taxon>Candidatus Ornithocaccomicrobium</taxon>
    </lineage>
</organism>
<evidence type="ECO:0000256" key="11">
    <source>
        <dbReference type="HAMAP-Rule" id="MF_00186"/>
    </source>
</evidence>
<evidence type="ECO:0000256" key="7">
    <source>
        <dbReference type="ARBA" id="ARBA00022840"/>
    </source>
</evidence>
<feature type="binding site" evidence="11">
    <location>
        <position position="11"/>
    </location>
    <ligand>
        <name>ATP</name>
        <dbReference type="ChEBI" id="CHEBI:30616"/>
    </ligand>
</feature>
<feature type="binding site" evidence="11">
    <location>
        <position position="81"/>
    </location>
    <ligand>
        <name>sn-glycerol 3-phosphate</name>
        <dbReference type="ChEBI" id="CHEBI:57597"/>
    </ligand>
</feature>
<feature type="binding site" evidence="11">
    <location>
        <position position="82"/>
    </location>
    <ligand>
        <name>glycerol</name>
        <dbReference type="ChEBI" id="CHEBI:17754"/>
    </ligand>
</feature>
<evidence type="ECO:0000259" key="13">
    <source>
        <dbReference type="Pfam" id="PF00370"/>
    </source>
</evidence>
<evidence type="ECO:0000256" key="3">
    <source>
        <dbReference type="ARBA" id="ARBA00022679"/>
    </source>
</evidence>
<dbReference type="PIRSF" id="PIRSF000538">
    <property type="entry name" value="GlpK"/>
    <property type="match status" value="1"/>
</dbReference>
<comment type="activity regulation">
    <text evidence="11">Activated by phosphorylation and inhibited by fructose 1,6-bisphosphate (FBP).</text>
</comment>
<dbReference type="AlphaFoldDB" id="A0A9D1P6A9"/>
<keyword evidence="6 11" id="KW-0319">Glycerol metabolism</keyword>
<feature type="binding site" evidence="11">
    <location>
        <position position="307"/>
    </location>
    <ligand>
        <name>ATP</name>
        <dbReference type="ChEBI" id="CHEBI:30616"/>
    </ligand>
</feature>
<dbReference type="NCBIfam" id="NF000756">
    <property type="entry name" value="PRK00047.1"/>
    <property type="match status" value="1"/>
</dbReference>
<comment type="caution">
    <text evidence="15">The sequence shown here is derived from an EMBL/GenBank/DDBJ whole genome shotgun (WGS) entry which is preliminary data.</text>
</comment>
<evidence type="ECO:0000256" key="6">
    <source>
        <dbReference type="ARBA" id="ARBA00022798"/>
    </source>
</evidence>
<evidence type="ECO:0000256" key="10">
    <source>
        <dbReference type="ARBA" id="ARBA00063665"/>
    </source>
</evidence>
<keyword evidence="4 11" id="KW-0547">Nucleotide-binding</keyword>
<dbReference type="Pfam" id="PF02782">
    <property type="entry name" value="FGGY_C"/>
    <property type="match status" value="1"/>
</dbReference>
<comment type="pathway">
    <text evidence="1 11">Polyol metabolism; glycerol degradation via glycerol kinase pathway; sn-glycerol 3-phosphate from glycerol: step 1/1.</text>
</comment>
<feature type="binding site" evidence="11">
    <location>
        <position position="307"/>
    </location>
    <ligand>
        <name>ADP</name>
        <dbReference type="ChEBI" id="CHEBI:456216"/>
    </ligand>
</feature>
<sequence length="495" mass="54162">MQYIVALDQGTTSSRAIVFDEAGHIVAAQGREFRQIYPRPGWVEHDPMDILHSQVEALRAAVEASGVDVRNIAAIGITNQRETTLMWDRQTGETICGAIVWQCRRTAPLVERLLREGMEAAIRERTGLVPDAYFSGTKMQWILQEIPGARERAERGELCAGTVDSFLVYHLTNERAHVTDTTNASRTMLLNIRSMEWDEELLRAMEIPQSILPQVVDSSQIVGTLKTDILGRAIPVAALVGDQQSALFGQGCVRPGMTKNTYGTGCFMLMSTGTSLVRSANNLVTTVARRVDGQVSYALEGSVFVAGAAVQWLRDEMGLIQNAAESEKVAASLPNNAGVYFVPAFTGLGAPHWDMYGRGTILGLTRGTGRAHIVRAALESIAYQSREVLDCMARDSGLKPSSLRVDGGASANNFLMQFQADILGMEVARPAVTETTALGAAMLAGRAIGLWSDAQLAMLWQADKRFTPSMPEARRAQYMHEWSRAVERAKAWVEE</sequence>
<feature type="binding site" evidence="11">
    <location>
        <position position="133"/>
    </location>
    <ligand>
        <name>glycerol</name>
        <dbReference type="ChEBI" id="CHEBI:17754"/>
    </ligand>
</feature>
<feature type="binding site" evidence="11">
    <location>
        <position position="412"/>
    </location>
    <ligand>
        <name>ADP</name>
        <dbReference type="ChEBI" id="CHEBI:456216"/>
    </ligand>
</feature>
<evidence type="ECO:0000256" key="12">
    <source>
        <dbReference type="RuleBase" id="RU003733"/>
    </source>
</evidence>
<proteinExistence type="inferred from homology"/>
<dbReference type="GO" id="GO:0005829">
    <property type="term" value="C:cytosol"/>
    <property type="evidence" value="ECO:0007669"/>
    <property type="project" value="TreeGrafter"/>
</dbReference>
<dbReference type="GO" id="GO:0005524">
    <property type="term" value="F:ATP binding"/>
    <property type="evidence" value="ECO:0007669"/>
    <property type="project" value="UniProtKB-UniRule"/>
</dbReference>
<evidence type="ECO:0000256" key="8">
    <source>
        <dbReference type="ARBA" id="ARBA00052101"/>
    </source>
</evidence>
<evidence type="ECO:0000256" key="9">
    <source>
        <dbReference type="ARBA" id="ARBA00054633"/>
    </source>
</evidence>
<feature type="binding site" evidence="11">
    <location>
        <position position="408"/>
    </location>
    <ligand>
        <name>ADP</name>
        <dbReference type="ChEBI" id="CHEBI:456216"/>
    </ligand>
</feature>
<feature type="binding site" evidence="11">
    <location>
        <position position="13"/>
    </location>
    <ligand>
        <name>ATP</name>
        <dbReference type="ChEBI" id="CHEBI:30616"/>
    </ligand>
</feature>
<comment type="subunit">
    <text evidence="10 11">Homotetramer and homodimer (in equilibrium).</text>
</comment>
<evidence type="ECO:0000256" key="2">
    <source>
        <dbReference type="ARBA" id="ARBA00009156"/>
    </source>
</evidence>
<feature type="binding site" evidence="11">
    <location>
        <position position="242"/>
    </location>
    <ligand>
        <name>glycerol</name>
        <dbReference type="ChEBI" id="CHEBI:17754"/>
    </ligand>
</feature>
<evidence type="ECO:0000256" key="4">
    <source>
        <dbReference type="ARBA" id="ARBA00022741"/>
    </source>
</evidence>
<dbReference type="PANTHER" id="PTHR10196:SF69">
    <property type="entry name" value="GLYCEROL KINASE"/>
    <property type="match status" value="1"/>
</dbReference>
<dbReference type="InterPro" id="IPR005999">
    <property type="entry name" value="Glycerol_kin"/>
</dbReference>
<dbReference type="GO" id="GO:0019563">
    <property type="term" value="P:glycerol catabolic process"/>
    <property type="evidence" value="ECO:0007669"/>
    <property type="project" value="UniProtKB-UniRule"/>
</dbReference>
<evidence type="ECO:0000313" key="16">
    <source>
        <dbReference type="Proteomes" id="UP000886884"/>
    </source>
</evidence>
<reference evidence="15" key="1">
    <citation type="submission" date="2020-10" db="EMBL/GenBank/DDBJ databases">
        <authorList>
            <person name="Gilroy R."/>
        </authorList>
    </citation>
    <scope>NUCLEOTIDE SEQUENCE</scope>
    <source>
        <strain evidence="15">CHK183-6373</strain>
    </source>
</reference>
<evidence type="ECO:0000256" key="1">
    <source>
        <dbReference type="ARBA" id="ARBA00005190"/>
    </source>
</evidence>
<feature type="binding site" evidence="11">
    <location>
        <position position="242"/>
    </location>
    <ligand>
        <name>sn-glycerol 3-phosphate</name>
        <dbReference type="ChEBI" id="CHEBI:57597"/>
    </ligand>
</feature>
<comment type="similarity">
    <text evidence="2 11 12">Belongs to the FGGY kinase family.</text>
</comment>
<dbReference type="PROSITE" id="PS00933">
    <property type="entry name" value="FGGY_KINASES_1"/>
    <property type="match status" value="1"/>
</dbReference>
<accession>A0A9D1P6A9</accession>
<feature type="domain" description="Carbohydrate kinase FGGY C-terminal" evidence="14">
    <location>
        <begin position="260"/>
        <end position="447"/>
    </location>
</feature>
<dbReference type="EC" id="2.7.1.30" evidence="11"/>
<dbReference type="SUPFAM" id="SSF53067">
    <property type="entry name" value="Actin-like ATPase domain"/>
    <property type="match status" value="2"/>
</dbReference>
<comment type="catalytic activity">
    <reaction evidence="8 11">
        <text>glycerol + ATP = sn-glycerol 3-phosphate + ADP + H(+)</text>
        <dbReference type="Rhea" id="RHEA:21644"/>
        <dbReference type="ChEBI" id="CHEBI:15378"/>
        <dbReference type="ChEBI" id="CHEBI:17754"/>
        <dbReference type="ChEBI" id="CHEBI:30616"/>
        <dbReference type="ChEBI" id="CHEBI:57597"/>
        <dbReference type="ChEBI" id="CHEBI:456216"/>
        <dbReference type="EC" id="2.7.1.30"/>
    </reaction>
</comment>
<feature type="binding site" evidence="11">
    <location>
        <position position="408"/>
    </location>
    <ligand>
        <name>ATP</name>
        <dbReference type="ChEBI" id="CHEBI:30616"/>
    </ligand>
</feature>
<feature type="binding site" evidence="11">
    <location>
        <position position="11"/>
    </location>
    <ligand>
        <name>sn-glycerol 3-phosphate</name>
        <dbReference type="ChEBI" id="CHEBI:57597"/>
    </ligand>
</feature>
<gene>
    <name evidence="11 15" type="primary">glpK</name>
    <name evidence="15" type="ORF">IAA64_02020</name>
</gene>
<dbReference type="PANTHER" id="PTHR10196">
    <property type="entry name" value="SUGAR KINASE"/>
    <property type="match status" value="1"/>
</dbReference>
<feature type="binding site" evidence="11">
    <location>
        <position position="82"/>
    </location>
    <ligand>
        <name>sn-glycerol 3-phosphate</name>
        <dbReference type="ChEBI" id="CHEBI:57597"/>
    </ligand>
</feature>
<dbReference type="HAMAP" id="MF_00186">
    <property type="entry name" value="Glycerol_kin"/>
    <property type="match status" value="1"/>
</dbReference>
<dbReference type="InterPro" id="IPR043129">
    <property type="entry name" value="ATPase_NBD"/>
</dbReference>
<keyword evidence="3 11" id="KW-0808">Transferase</keyword>
<feature type="binding site" evidence="11">
    <location>
        <position position="311"/>
    </location>
    <ligand>
        <name>ATP</name>
        <dbReference type="ChEBI" id="CHEBI:30616"/>
    </ligand>
</feature>
<feature type="binding site" evidence="11">
    <location>
        <position position="133"/>
    </location>
    <ligand>
        <name>sn-glycerol 3-phosphate</name>
        <dbReference type="ChEBI" id="CHEBI:57597"/>
    </ligand>
</feature>
<feature type="binding site" evidence="11">
    <location>
        <position position="11"/>
    </location>
    <ligand>
        <name>ADP</name>
        <dbReference type="ChEBI" id="CHEBI:456216"/>
    </ligand>
</feature>
<dbReference type="FunFam" id="3.30.420.40:FF:000008">
    <property type="entry name" value="Glycerol kinase"/>
    <property type="match status" value="1"/>
</dbReference>